<name>A0A434AG01_9BACT</name>
<comment type="caution">
    <text evidence="3">The sequence shown here is derived from an EMBL/GenBank/DDBJ whole genome shotgun (WGS) entry which is preliminary data.</text>
</comment>
<evidence type="ECO:0000313" key="4">
    <source>
        <dbReference type="Proteomes" id="UP000282985"/>
    </source>
</evidence>
<keyword evidence="4" id="KW-1185">Reference proteome</keyword>
<dbReference type="AlphaFoldDB" id="A0A434AG01"/>
<keyword evidence="1" id="KW-0732">Signal</keyword>
<feature type="signal peptide" evidence="1">
    <location>
        <begin position="1"/>
        <end position="24"/>
    </location>
</feature>
<gene>
    <name evidence="3" type="ORF">DLK05_14000</name>
</gene>
<dbReference type="EMBL" id="RJJX01000024">
    <property type="protein sequence ID" value="RUT73282.1"/>
    <property type="molecule type" value="Genomic_DNA"/>
</dbReference>
<organism evidence="3 4">
    <name type="scientific">Ancylomarina longa</name>
    <dbReference type="NCBI Taxonomy" id="2487017"/>
    <lineage>
        <taxon>Bacteria</taxon>
        <taxon>Pseudomonadati</taxon>
        <taxon>Bacteroidota</taxon>
        <taxon>Bacteroidia</taxon>
        <taxon>Marinilabiliales</taxon>
        <taxon>Marinifilaceae</taxon>
        <taxon>Ancylomarina</taxon>
    </lineage>
</organism>
<evidence type="ECO:0000256" key="1">
    <source>
        <dbReference type="SAM" id="SignalP"/>
    </source>
</evidence>
<dbReference type="GO" id="GO:0010181">
    <property type="term" value="F:FMN binding"/>
    <property type="evidence" value="ECO:0007669"/>
    <property type="project" value="InterPro"/>
</dbReference>
<protein>
    <submittedName>
        <fullName evidence="3">FMN-binding protein</fullName>
    </submittedName>
</protein>
<accession>A0A434AG01</accession>
<dbReference type="OrthoDB" id="9778782at2"/>
<evidence type="ECO:0000313" key="3">
    <source>
        <dbReference type="EMBL" id="RUT73282.1"/>
    </source>
</evidence>
<sequence length="182" mass="20629">MKMIYCRRFLLSFVLCFSITVTIASDYPKSIQKKIDKALKSAFDTDQVIMEELDISNFDSLNKENVVRNIKLSKLKSGKDIIGVAAFASSKGKFDYFDYLVLFDQDLQIRKIAVLIYRSTYGGEIMAKYWLKQFEGKKNGEGMVFEKDIDSISGATISGPSITKGIQKLSELMSELRKKGEI</sequence>
<dbReference type="SMART" id="SM00900">
    <property type="entry name" value="FMN_bind"/>
    <property type="match status" value="1"/>
</dbReference>
<proteinExistence type="predicted"/>
<dbReference type="GO" id="GO:0016020">
    <property type="term" value="C:membrane"/>
    <property type="evidence" value="ECO:0007669"/>
    <property type="project" value="InterPro"/>
</dbReference>
<feature type="chain" id="PRO_5019206267" evidence="1">
    <location>
        <begin position="25"/>
        <end position="182"/>
    </location>
</feature>
<dbReference type="InterPro" id="IPR007329">
    <property type="entry name" value="FMN-bd"/>
</dbReference>
<feature type="domain" description="FMN-binding" evidence="2">
    <location>
        <begin position="92"/>
        <end position="173"/>
    </location>
</feature>
<dbReference type="Proteomes" id="UP000282985">
    <property type="component" value="Unassembled WGS sequence"/>
</dbReference>
<evidence type="ECO:0000259" key="2">
    <source>
        <dbReference type="SMART" id="SM00900"/>
    </source>
</evidence>
<reference evidence="3 4" key="1">
    <citation type="submission" date="2018-11" db="EMBL/GenBank/DDBJ databases">
        <title>Parancylomarina longa gen. nov., sp. nov., isolated from sediments of southern Okinawa.</title>
        <authorList>
            <person name="Fu T."/>
        </authorList>
    </citation>
    <scope>NUCLEOTIDE SEQUENCE [LARGE SCALE GENOMIC DNA]</scope>
    <source>
        <strain evidence="3 4">T3-2 S1-C</strain>
    </source>
</reference>
<dbReference type="Pfam" id="PF04205">
    <property type="entry name" value="FMN_bind"/>
    <property type="match status" value="1"/>
</dbReference>